<protein>
    <submittedName>
        <fullName evidence="7">ATP-dependent helicase HrpB</fullName>
    </submittedName>
</protein>
<dbReference type="PROSITE" id="PS51192">
    <property type="entry name" value="HELICASE_ATP_BIND_1"/>
    <property type="match status" value="1"/>
</dbReference>
<feature type="domain" description="Helicase ATP-binding" evidence="5">
    <location>
        <begin position="8"/>
        <end position="172"/>
    </location>
</feature>
<comment type="caution">
    <text evidence="7">The sequence shown here is derived from an EMBL/GenBank/DDBJ whole genome shotgun (WGS) entry which is preliminary data.</text>
</comment>
<evidence type="ECO:0000256" key="3">
    <source>
        <dbReference type="ARBA" id="ARBA00022806"/>
    </source>
</evidence>
<gene>
    <name evidence="7" type="primary">hrpB</name>
    <name evidence="7" type="ORF">GCM10023331_27980</name>
</gene>
<keyword evidence="4" id="KW-0067">ATP-binding</keyword>
<dbReference type="GO" id="GO:0004386">
    <property type="term" value="F:helicase activity"/>
    <property type="evidence" value="ECO:0007669"/>
    <property type="project" value="UniProtKB-KW"/>
</dbReference>
<dbReference type="CDD" id="cd18791">
    <property type="entry name" value="SF2_C_RHA"/>
    <property type="match status" value="1"/>
</dbReference>
<sequence>MEVVPEVKELLQTNTSLILKAPPGAGKSTILPLMLMEETWLKGKKILMLEPRRLAAKSIASRMAELLEEPVGQRVGYRIRFEQKVSQHTQIEVLTEGILTRMLQSDNALEGVGLVIFDEFHERSLNADLALALCRESQQILREDLRVLIMSATLDMSKLSSLLHAPVVESQGKMYPVNVQYTGESDPYLLPEMTAKTVKEALQKNEGDILVFLPGQGEIKKCEGLLKHTLPKDIAILPLYGQLPMRQQHAAIFPHKEGKRKVVLATSIAETSLTIEGIKVVIDTGYGRYSQFDPNTGLSRLTTERISKDAAEQRKGRAGRLSEGTCYRMWTAATHERLSEHRMPEIEQADLADLVLDMAQWGIEDPQDLTWLTPPPNGSMAQAQELLHQLEAMEDGVITEHGKNMHQLPCHPRVAHMLLEAEDMDLLPLATDLAAILEERDFLGKEAGINVNLRIEALRRYRKEKGQGKKLGYIEKIAANYRKLFNIDAENGLFDEYETGLLLAFAYPERIACSRPGNNAQFQLANGRIAAAGHRDELAHESWLAVAHLDARDGLGKIFLASPLNPKDLAPMVKEVKVITWDTEDGGLIATKDLRIGNIILKSTPLNEIDEEERILAICDALKKEGEQLLPFDKEVEAWQARVLSLRIWRPAEKWPDVSTPTLLRTCQKWLSPYLKDIRKPQDLKKLPLMDILEHSLEWEQQNRLSEVAPERIEVPSGSKIKIQYQANGSQPILAVRLQEVFGMTSTPHVNDGKVALLMHLLSPGFKPVQVTSDLHSFWENTYHEVKKELKRRYPKHSWPEDPWSAEAVRGVKRKKIE</sequence>
<evidence type="ECO:0000259" key="5">
    <source>
        <dbReference type="PROSITE" id="PS51192"/>
    </source>
</evidence>
<reference evidence="8" key="1">
    <citation type="journal article" date="2019" name="Int. J. Syst. Evol. Microbiol.">
        <title>The Global Catalogue of Microorganisms (GCM) 10K type strain sequencing project: providing services to taxonomists for standard genome sequencing and annotation.</title>
        <authorList>
            <consortium name="The Broad Institute Genomics Platform"/>
            <consortium name="The Broad Institute Genome Sequencing Center for Infectious Disease"/>
            <person name="Wu L."/>
            <person name="Ma J."/>
        </authorList>
    </citation>
    <scope>NUCLEOTIDE SEQUENCE [LARGE SCALE GENOMIC DNA]</scope>
    <source>
        <strain evidence="8">JCM 18326</strain>
    </source>
</reference>
<dbReference type="InterPro" id="IPR027417">
    <property type="entry name" value="P-loop_NTPase"/>
</dbReference>
<keyword evidence="1" id="KW-0547">Nucleotide-binding</keyword>
<dbReference type="InterPro" id="IPR001650">
    <property type="entry name" value="Helicase_C-like"/>
</dbReference>
<evidence type="ECO:0000256" key="1">
    <source>
        <dbReference type="ARBA" id="ARBA00022741"/>
    </source>
</evidence>
<dbReference type="Gene3D" id="3.40.50.300">
    <property type="entry name" value="P-loop containing nucleotide triphosphate hydrolases"/>
    <property type="match status" value="2"/>
</dbReference>
<dbReference type="CDD" id="cd17990">
    <property type="entry name" value="DEXHc_HrpB"/>
    <property type="match status" value="1"/>
</dbReference>
<keyword evidence="3 7" id="KW-0347">Helicase</keyword>
<evidence type="ECO:0000313" key="7">
    <source>
        <dbReference type="EMBL" id="GAA4841368.1"/>
    </source>
</evidence>
<dbReference type="Pfam" id="PF00270">
    <property type="entry name" value="DEAD"/>
    <property type="match status" value="1"/>
</dbReference>
<dbReference type="InterPro" id="IPR010225">
    <property type="entry name" value="HrpB"/>
</dbReference>
<keyword evidence="8" id="KW-1185">Reference proteome</keyword>
<name>A0ABP9DG10_9BACT</name>
<dbReference type="SMART" id="SM00847">
    <property type="entry name" value="HA2"/>
    <property type="match status" value="1"/>
</dbReference>
<evidence type="ECO:0000259" key="6">
    <source>
        <dbReference type="PROSITE" id="PS51194"/>
    </source>
</evidence>
<dbReference type="PROSITE" id="PS51194">
    <property type="entry name" value="HELICASE_CTER"/>
    <property type="match status" value="1"/>
</dbReference>
<dbReference type="PANTHER" id="PTHR43519:SF1">
    <property type="entry name" value="ATP-DEPENDENT RNA HELICASE HRPB"/>
    <property type="match status" value="1"/>
</dbReference>
<dbReference type="Pfam" id="PF08482">
    <property type="entry name" value="HrpB_C"/>
    <property type="match status" value="1"/>
</dbReference>
<dbReference type="InterPro" id="IPR007502">
    <property type="entry name" value="Helicase-assoc_dom"/>
</dbReference>
<dbReference type="InterPro" id="IPR056329">
    <property type="entry name" value="CON_HrpB"/>
</dbReference>
<dbReference type="PIRSF" id="PIRSF005496">
    <property type="entry name" value="ATP_hel_hrpB"/>
    <property type="match status" value="1"/>
</dbReference>
<dbReference type="SUPFAM" id="SSF52540">
    <property type="entry name" value="P-loop containing nucleoside triphosphate hydrolases"/>
    <property type="match status" value="1"/>
</dbReference>
<dbReference type="InterPro" id="IPR011545">
    <property type="entry name" value="DEAD/DEAH_box_helicase_dom"/>
</dbReference>
<dbReference type="Pfam" id="PF00271">
    <property type="entry name" value="Helicase_C"/>
    <property type="match status" value="1"/>
</dbReference>
<dbReference type="Proteomes" id="UP001500298">
    <property type="component" value="Unassembled WGS sequence"/>
</dbReference>
<dbReference type="RefSeq" id="WP_345372937.1">
    <property type="nucleotide sequence ID" value="NZ_BAABJX010000043.1"/>
</dbReference>
<evidence type="ECO:0000256" key="2">
    <source>
        <dbReference type="ARBA" id="ARBA00022801"/>
    </source>
</evidence>
<dbReference type="InterPro" id="IPR013689">
    <property type="entry name" value="RNA_helicase_ATP-dep_HrpB_C"/>
</dbReference>
<evidence type="ECO:0000256" key="4">
    <source>
        <dbReference type="ARBA" id="ARBA00022840"/>
    </source>
</evidence>
<evidence type="ECO:0000313" key="8">
    <source>
        <dbReference type="Proteomes" id="UP001500298"/>
    </source>
</evidence>
<keyword evidence="2" id="KW-0378">Hydrolase</keyword>
<dbReference type="InterPro" id="IPR049614">
    <property type="entry name" value="HrpB_DEXH"/>
</dbReference>
<proteinExistence type="predicted"/>
<dbReference type="SMART" id="SM00487">
    <property type="entry name" value="DEXDc"/>
    <property type="match status" value="1"/>
</dbReference>
<organism evidence="7 8">
    <name type="scientific">Algivirga pacifica</name>
    <dbReference type="NCBI Taxonomy" id="1162670"/>
    <lineage>
        <taxon>Bacteria</taxon>
        <taxon>Pseudomonadati</taxon>
        <taxon>Bacteroidota</taxon>
        <taxon>Cytophagia</taxon>
        <taxon>Cytophagales</taxon>
        <taxon>Flammeovirgaceae</taxon>
        <taxon>Algivirga</taxon>
    </lineage>
</organism>
<dbReference type="Pfam" id="PF24473">
    <property type="entry name" value="CON_HrpB"/>
    <property type="match status" value="1"/>
</dbReference>
<dbReference type="InterPro" id="IPR014001">
    <property type="entry name" value="Helicase_ATP-bd"/>
</dbReference>
<accession>A0ABP9DG10</accession>
<dbReference type="Gene3D" id="1.20.120.1080">
    <property type="match status" value="1"/>
</dbReference>
<dbReference type="PANTHER" id="PTHR43519">
    <property type="entry name" value="ATP-DEPENDENT RNA HELICASE HRPB"/>
    <property type="match status" value="1"/>
</dbReference>
<feature type="domain" description="Helicase C-terminal" evidence="6">
    <location>
        <begin position="197"/>
        <end position="362"/>
    </location>
</feature>
<dbReference type="SMART" id="SM00490">
    <property type="entry name" value="HELICc"/>
    <property type="match status" value="1"/>
</dbReference>
<dbReference type="EMBL" id="BAABJX010000043">
    <property type="protein sequence ID" value="GAA4841368.1"/>
    <property type="molecule type" value="Genomic_DNA"/>
</dbReference>
<dbReference type="NCBIfam" id="TIGR01970">
    <property type="entry name" value="DEAH_box_HrpB"/>
    <property type="match status" value="1"/>
</dbReference>